<gene>
    <name evidence="1" type="ORF">C5B42_03110</name>
</gene>
<dbReference type="Proteomes" id="UP000246104">
    <property type="component" value="Unassembled WGS sequence"/>
</dbReference>
<sequence>MRKSILIFVLVILAILTGAYAFWSKNAGLHTQLAQGLSVTPSPTPTRTNTFVDYVGENFLFFTNGQLYEFTLPTLSVHQVLSTDKHASSKLPTVRPTWSNDGKTLALMTDPNTISILDYDSGNNIAVLHPNAAFDTSKMITMTFSPDGNDIAVVTTLDDHADVRLFSIADKKEVYEHADCGSIGFWLKGPNEFVTTCSLNGKVTIIGILPGSSAQVKPIRADQFQLLSAYDDNSIVVKQGTTLGKVTLSGIFSPIPASQLSAFSSIDAIAHPEMALAAKLQNALHTDPIDDLVVASDGQSVLFHTQKGIWVEDIRMREQPYFLIQGSLPSIRP</sequence>
<dbReference type="SUPFAM" id="SSF82171">
    <property type="entry name" value="DPP6 N-terminal domain-like"/>
    <property type="match status" value="1"/>
</dbReference>
<dbReference type="Gene3D" id="2.130.10.10">
    <property type="entry name" value="YVTN repeat-like/Quinoprotein amine dehydrogenase"/>
    <property type="match status" value="1"/>
</dbReference>
<reference evidence="1 2" key="1">
    <citation type="submission" date="2018-02" db="EMBL/GenBank/DDBJ databases">
        <title>Genomic Reconstructions from Amazon Rainforest and Pasture Soil Reveal Novel Insights into the Physiology of Candidate Phyla in Tropical Sites.</title>
        <authorList>
            <person name="Kroeger M.E."/>
            <person name="Delmont T."/>
            <person name="Eren A.M."/>
            <person name="Guo J."/>
            <person name="Meyer K.M."/>
            <person name="Khan K."/>
            <person name="Rodrigues J.L.M."/>
            <person name="Bohannan B.J.M."/>
            <person name="Tringe S."/>
            <person name="Borges C.D."/>
            <person name="Tiedje J."/>
            <person name="Tsai S.M."/>
            <person name="Nusslein K."/>
        </authorList>
    </citation>
    <scope>NUCLEOTIDE SEQUENCE [LARGE SCALE GENOMIC DNA]</scope>
    <source>
        <strain evidence="1">Amazon FNV 2010 28 9</strain>
    </source>
</reference>
<dbReference type="EMBL" id="PSRQ01000035">
    <property type="protein sequence ID" value="PWU23395.1"/>
    <property type="molecule type" value="Genomic_DNA"/>
</dbReference>
<dbReference type="AlphaFoldDB" id="A0A317JPT4"/>
<comment type="caution">
    <text evidence="1">The sequence shown here is derived from an EMBL/GenBank/DDBJ whole genome shotgun (WGS) entry which is preliminary data.</text>
</comment>
<evidence type="ECO:0000313" key="1">
    <source>
        <dbReference type="EMBL" id="PWU23395.1"/>
    </source>
</evidence>
<name>A0A317JPT4_9BACT</name>
<dbReference type="InterPro" id="IPR015943">
    <property type="entry name" value="WD40/YVTN_repeat-like_dom_sf"/>
</dbReference>
<proteinExistence type="predicted"/>
<accession>A0A317JPT4</accession>
<protein>
    <submittedName>
        <fullName evidence="1">Uncharacterized protein</fullName>
    </submittedName>
</protein>
<organism evidence="1 2">
    <name type="scientific">Candidatus Cerribacteria bacterium 'Amazon FNV 2010 28 9'</name>
    <dbReference type="NCBI Taxonomy" id="2081795"/>
    <lineage>
        <taxon>Bacteria</taxon>
        <taxon>Candidatus Cerribacteria</taxon>
    </lineage>
</organism>
<evidence type="ECO:0000313" key="2">
    <source>
        <dbReference type="Proteomes" id="UP000246104"/>
    </source>
</evidence>